<organism evidence="3 4">
    <name type="scientific">Trypanosoma theileri</name>
    <dbReference type="NCBI Taxonomy" id="67003"/>
    <lineage>
        <taxon>Eukaryota</taxon>
        <taxon>Discoba</taxon>
        <taxon>Euglenozoa</taxon>
        <taxon>Kinetoplastea</taxon>
        <taxon>Metakinetoplastina</taxon>
        <taxon>Trypanosomatida</taxon>
        <taxon>Trypanosomatidae</taxon>
        <taxon>Trypanosoma</taxon>
    </lineage>
</organism>
<dbReference type="RefSeq" id="XP_028876832.1">
    <property type="nucleotide sequence ID" value="XM_029031874.1"/>
</dbReference>
<dbReference type="EMBL" id="NBCO01000137">
    <property type="protein sequence ID" value="ORC80951.1"/>
    <property type="molecule type" value="Genomic_DNA"/>
</dbReference>
<dbReference type="VEuPathDB" id="TriTrypDB:TM35_001371020"/>
<evidence type="ECO:0000313" key="4">
    <source>
        <dbReference type="Proteomes" id="UP000192257"/>
    </source>
</evidence>
<keyword evidence="4" id="KW-1185">Reference proteome</keyword>
<accession>A0A1X0NDI4</accession>
<name>A0A1X0NDI4_9TRYP</name>
<feature type="compositionally biased region" description="Polar residues" evidence="1">
    <location>
        <begin position="153"/>
        <end position="167"/>
    </location>
</feature>
<dbReference type="AlphaFoldDB" id="A0A1X0NDI4"/>
<sequence length="251" mass="26619">MMMMNRVMCVLAVVLCFACGYTMTAAAVETASRVSTVVEVDCTNMDNPHIRRNDMSEERPCVTEKDGEECKKYIALCNFRQQDVASNRNDNTDRLNQDTENDGKGAENQRPNGSADVDTILPVTPGDQEASNSNGGNSTPVNSNPNQEPPAAESSTTNENTANQQSPPAAEDATTPSAPQENSNSDSTTTTPSSPENTTTEAPSTTPTPSTDAEISTIAPTEQNSANADSSFSPVWIRTAAPLLIVAALVL</sequence>
<feature type="compositionally biased region" description="Polar residues" evidence="1">
    <location>
        <begin position="218"/>
        <end position="230"/>
    </location>
</feature>
<proteinExistence type="predicted"/>
<dbReference type="GeneID" id="39991654"/>
<feature type="compositionally biased region" description="Polar residues" evidence="1">
    <location>
        <begin position="129"/>
        <end position="146"/>
    </location>
</feature>
<gene>
    <name evidence="3" type="ORF">TM35_001371020</name>
</gene>
<feature type="compositionally biased region" description="Basic and acidic residues" evidence="1">
    <location>
        <begin position="90"/>
        <end position="107"/>
    </location>
</feature>
<evidence type="ECO:0000256" key="2">
    <source>
        <dbReference type="SAM" id="SignalP"/>
    </source>
</evidence>
<reference evidence="3 4" key="1">
    <citation type="submission" date="2017-03" db="EMBL/GenBank/DDBJ databases">
        <title>An alternative strategy for trypanosome survival in the mammalian bloodstream revealed through genome and transcriptome analysis of the ubiquitous bovine parasite Trypanosoma (Megatrypanum) theileri.</title>
        <authorList>
            <person name="Kelly S."/>
            <person name="Ivens A."/>
            <person name="Mott A."/>
            <person name="O'Neill E."/>
            <person name="Emms D."/>
            <person name="Macleod O."/>
            <person name="Voorheis P."/>
            <person name="Matthews J."/>
            <person name="Matthews K."/>
            <person name="Carrington M."/>
        </authorList>
    </citation>
    <scope>NUCLEOTIDE SEQUENCE [LARGE SCALE GENOMIC DNA]</scope>
    <source>
        <strain evidence="3">Edinburgh</strain>
    </source>
</reference>
<keyword evidence="2" id="KW-0732">Signal</keyword>
<evidence type="ECO:0000313" key="3">
    <source>
        <dbReference type="EMBL" id="ORC80951.1"/>
    </source>
</evidence>
<feature type="signal peptide" evidence="2">
    <location>
        <begin position="1"/>
        <end position="26"/>
    </location>
</feature>
<comment type="caution">
    <text evidence="3">The sequence shown here is derived from an EMBL/GenBank/DDBJ whole genome shotgun (WGS) entry which is preliminary data.</text>
</comment>
<evidence type="ECO:0000256" key="1">
    <source>
        <dbReference type="SAM" id="MobiDB-lite"/>
    </source>
</evidence>
<feature type="chain" id="PRO_5012981586" description="Mucin-associated surface protein (MASP)" evidence="2">
    <location>
        <begin position="27"/>
        <end position="251"/>
    </location>
</feature>
<feature type="compositionally biased region" description="Low complexity" evidence="1">
    <location>
        <begin position="183"/>
        <end position="213"/>
    </location>
</feature>
<protein>
    <recommendedName>
        <fullName evidence="5">Mucin-associated surface protein (MASP)</fullName>
    </recommendedName>
</protein>
<evidence type="ECO:0008006" key="5">
    <source>
        <dbReference type="Google" id="ProtNLM"/>
    </source>
</evidence>
<feature type="region of interest" description="Disordered" evidence="1">
    <location>
        <begin position="87"/>
        <end position="230"/>
    </location>
</feature>
<dbReference type="Proteomes" id="UP000192257">
    <property type="component" value="Unassembled WGS sequence"/>
</dbReference>